<keyword evidence="8" id="KW-0324">Glycolysis</keyword>
<feature type="domain" description="Phosphofructokinase" evidence="10">
    <location>
        <begin position="9"/>
        <end position="337"/>
    </location>
</feature>
<dbReference type="GO" id="GO:0048029">
    <property type="term" value="F:monosaccharide binding"/>
    <property type="evidence" value="ECO:0007669"/>
    <property type="project" value="TreeGrafter"/>
</dbReference>
<proteinExistence type="inferred from homology"/>
<evidence type="ECO:0000256" key="9">
    <source>
        <dbReference type="ARBA" id="ARBA00038478"/>
    </source>
</evidence>
<dbReference type="Proteomes" id="UP000283426">
    <property type="component" value="Unassembled WGS sequence"/>
</dbReference>
<evidence type="ECO:0000256" key="3">
    <source>
        <dbReference type="ARBA" id="ARBA00022490"/>
    </source>
</evidence>
<dbReference type="EMBL" id="JAQMRD010000002">
    <property type="protein sequence ID" value="MDB9221876.1"/>
    <property type="molecule type" value="Genomic_DNA"/>
</dbReference>
<evidence type="ECO:0000313" key="18">
    <source>
        <dbReference type="Proteomes" id="UP000284434"/>
    </source>
</evidence>
<sequence>MNQKAKGIIGILTGGGDVPGLNPAIRAVTIRALREGYKVIGIRRGWKGLVDVIRDKKVDNSCNYFELTEEIVNKAGRTGGTFLHSSRTRASHVPQSAVPEHLKDKYNAEINDLTPEVLKNLEFIGIDYLIPIGGDDTLSYAVRLSQEGVKVVAIPKTMDNDVPGTDYCIGFSTCITRTIELTHDLRTCAGSHERLLVLEVFGRYAGFSAMLPTLAGAANRCVIPEYQFDIERLAELLCQDRYTNPSKYSVVLVSEGASYSGGQMMFQSDEADMFGHKKLGGIGDYVSNELKNLSPKFNKGETINVINQKLGYLVRCGNPDAMDSIVPMAYGNLALDLISKGMHGRLVILRNGRYDNAPIDIVTSSKKLVDINKFYNTDRLRPQYNSFEFMPQMIL</sequence>
<dbReference type="EMBL" id="QRYW01000021">
    <property type="protein sequence ID" value="RGV25730.1"/>
    <property type="molecule type" value="Genomic_DNA"/>
</dbReference>
<organism evidence="13 17">
    <name type="scientific">Odoribacter splanchnicus</name>
    <dbReference type="NCBI Taxonomy" id="28118"/>
    <lineage>
        <taxon>Bacteria</taxon>
        <taxon>Pseudomonadati</taxon>
        <taxon>Bacteroidota</taxon>
        <taxon>Bacteroidia</taxon>
        <taxon>Bacteroidales</taxon>
        <taxon>Odoribacteraceae</taxon>
        <taxon>Odoribacter</taxon>
    </lineage>
</organism>
<evidence type="ECO:0000256" key="5">
    <source>
        <dbReference type="ARBA" id="ARBA00022723"/>
    </source>
</evidence>
<gene>
    <name evidence="14" type="ORF">DWW24_10735</name>
    <name evidence="13" type="ORF">DWW57_03125</name>
    <name evidence="15" type="ORF">DXA53_01900</name>
    <name evidence="11" type="ORF">L0P03_02090</name>
    <name evidence="12" type="ORF">PN645_02515</name>
</gene>
<dbReference type="GO" id="GO:0042802">
    <property type="term" value="F:identical protein binding"/>
    <property type="evidence" value="ECO:0007669"/>
    <property type="project" value="TreeGrafter"/>
</dbReference>
<evidence type="ECO:0000259" key="10">
    <source>
        <dbReference type="Pfam" id="PF00365"/>
    </source>
</evidence>
<dbReference type="PANTHER" id="PTHR13697">
    <property type="entry name" value="PHOSPHOFRUCTOKINASE"/>
    <property type="match status" value="1"/>
</dbReference>
<keyword evidence="4 13" id="KW-0808">Transferase</keyword>
<dbReference type="InterPro" id="IPR022953">
    <property type="entry name" value="ATP_PFK"/>
</dbReference>
<dbReference type="Proteomes" id="UP001199750">
    <property type="component" value="Unassembled WGS sequence"/>
</dbReference>
<dbReference type="InterPro" id="IPR035966">
    <property type="entry name" value="PKF_sf"/>
</dbReference>
<evidence type="ECO:0000313" key="14">
    <source>
        <dbReference type="EMBL" id="RGV25730.1"/>
    </source>
</evidence>
<dbReference type="GO" id="GO:0061621">
    <property type="term" value="P:canonical glycolysis"/>
    <property type="evidence" value="ECO:0007669"/>
    <property type="project" value="TreeGrafter"/>
</dbReference>
<dbReference type="Gene3D" id="3.40.50.460">
    <property type="entry name" value="Phosphofructokinase domain"/>
    <property type="match status" value="1"/>
</dbReference>
<accession>A0A1Y4AAE8</accession>
<dbReference type="NCBIfam" id="NF002872">
    <property type="entry name" value="PRK03202.1"/>
    <property type="match status" value="1"/>
</dbReference>
<dbReference type="PANTHER" id="PTHR13697:SF52">
    <property type="entry name" value="ATP-DEPENDENT 6-PHOSPHOFRUCTOKINASE 3"/>
    <property type="match status" value="1"/>
</dbReference>
<name>A0A1Y4AAE8_9BACT</name>
<reference evidence="12" key="3">
    <citation type="submission" date="2023-01" db="EMBL/GenBank/DDBJ databases">
        <title>Human gut microbiome strain richness.</title>
        <authorList>
            <person name="Chen-Liaw A."/>
        </authorList>
    </citation>
    <scope>NUCLEOTIDE SEQUENCE</scope>
    <source>
        <strain evidence="12">RTP21484st1_B7_RTP21484_190118</strain>
    </source>
</reference>
<dbReference type="RefSeq" id="WP_013613396.1">
    <property type="nucleotide sequence ID" value="NZ_BAABYK010000001.1"/>
</dbReference>
<dbReference type="GO" id="GO:0005945">
    <property type="term" value="C:6-phosphofructokinase complex"/>
    <property type="evidence" value="ECO:0007669"/>
    <property type="project" value="TreeGrafter"/>
</dbReference>
<comment type="pathway">
    <text evidence="2">Carbohydrate degradation; glycolysis; D-glyceraldehyde 3-phosphate and glycerone phosphate from D-glucose: step 3/4.</text>
</comment>
<dbReference type="PRINTS" id="PR00476">
    <property type="entry name" value="PHFRCTKINASE"/>
</dbReference>
<evidence type="ECO:0000256" key="6">
    <source>
        <dbReference type="ARBA" id="ARBA00022777"/>
    </source>
</evidence>
<keyword evidence="7" id="KW-0460">Magnesium</keyword>
<dbReference type="GeneID" id="61276469"/>
<evidence type="ECO:0000313" key="17">
    <source>
        <dbReference type="Proteomes" id="UP000284243"/>
    </source>
</evidence>
<dbReference type="Gene3D" id="3.40.50.450">
    <property type="match status" value="1"/>
</dbReference>
<dbReference type="GO" id="GO:0046872">
    <property type="term" value="F:metal ion binding"/>
    <property type="evidence" value="ECO:0007669"/>
    <property type="project" value="UniProtKB-KW"/>
</dbReference>
<dbReference type="GO" id="GO:0005524">
    <property type="term" value="F:ATP binding"/>
    <property type="evidence" value="ECO:0007669"/>
    <property type="project" value="TreeGrafter"/>
</dbReference>
<dbReference type="UniPathway" id="UPA00109">
    <property type="reaction ID" value="UER00182"/>
</dbReference>
<dbReference type="Proteomes" id="UP000284434">
    <property type="component" value="Unassembled WGS sequence"/>
</dbReference>
<dbReference type="GO" id="GO:0016208">
    <property type="term" value="F:AMP binding"/>
    <property type="evidence" value="ECO:0007669"/>
    <property type="project" value="TreeGrafter"/>
</dbReference>
<keyword evidence="6 13" id="KW-0418">Kinase</keyword>
<reference evidence="11" key="2">
    <citation type="submission" date="2022-01" db="EMBL/GenBank/DDBJ databases">
        <title>Collection of gut derived symbiotic bacterial strains cultured from healthy donors.</title>
        <authorList>
            <person name="Lin H."/>
            <person name="Kohout C."/>
            <person name="Waligurski E."/>
            <person name="Pamer E.G."/>
        </authorList>
    </citation>
    <scope>NUCLEOTIDE SEQUENCE</scope>
    <source>
        <strain evidence="11">DFI.1.149</strain>
    </source>
</reference>
<keyword evidence="3" id="KW-0963">Cytoplasm</keyword>
<evidence type="ECO:0000256" key="7">
    <source>
        <dbReference type="ARBA" id="ARBA00022842"/>
    </source>
</evidence>
<dbReference type="GO" id="GO:0006002">
    <property type="term" value="P:fructose 6-phosphate metabolic process"/>
    <property type="evidence" value="ECO:0007669"/>
    <property type="project" value="InterPro"/>
</dbReference>
<comment type="caution">
    <text evidence="13">The sequence shown here is derived from an EMBL/GenBank/DDBJ whole genome shotgun (WGS) entry which is preliminary data.</text>
</comment>
<evidence type="ECO:0000313" key="12">
    <source>
        <dbReference type="EMBL" id="MDB9221876.1"/>
    </source>
</evidence>
<dbReference type="Proteomes" id="UP000284243">
    <property type="component" value="Unassembled WGS sequence"/>
</dbReference>
<evidence type="ECO:0000313" key="11">
    <source>
        <dbReference type="EMBL" id="MCG4958645.1"/>
    </source>
</evidence>
<evidence type="ECO:0000313" key="16">
    <source>
        <dbReference type="Proteomes" id="UP000283426"/>
    </source>
</evidence>
<evidence type="ECO:0000256" key="1">
    <source>
        <dbReference type="ARBA" id="ARBA00001946"/>
    </source>
</evidence>
<comment type="similarity">
    <text evidence="9">Belongs to the phosphofructokinase type A (PFKA) family.</text>
</comment>
<evidence type="ECO:0000313" key="13">
    <source>
        <dbReference type="EMBL" id="RGU58064.1"/>
    </source>
</evidence>
<dbReference type="Proteomes" id="UP001212263">
    <property type="component" value="Unassembled WGS sequence"/>
</dbReference>
<dbReference type="GO" id="GO:0003872">
    <property type="term" value="F:6-phosphofructokinase activity"/>
    <property type="evidence" value="ECO:0007669"/>
    <property type="project" value="UniProtKB-EC"/>
</dbReference>
<dbReference type="AlphaFoldDB" id="A0A1Y4AAE8"/>
<dbReference type="GO" id="GO:0070095">
    <property type="term" value="F:fructose-6-phosphate binding"/>
    <property type="evidence" value="ECO:0007669"/>
    <property type="project" value="TreeGrafter"/>
</dbReference>
<dbReference type="EC" id="2.7.1.11" evidence="13"/>
<evidence type="ECO:0000256" key="4">
    <source>
        <dbReference type="ARBA" id="ARBA00022679"/>
    </source>
</evidence>
<reference evidence="16 17" key="1">
    <citation type="submission" date="2018-08" db="EMBL/GenBank/DDBJ databases">
        <title>A genome reference for cultivated species of the human gut microbiota.</title>
        <authorList>
            <person name="Zou Y."/>
            <person name="Xue W."/>
            <person name="Luo G."/>
        </authorList>
    </citation>
    <scope>NUCLEOTIDE SEQUENCE [LARGE SCALE GENOMIC DNA]</scope>
    <source>
        <strain evidence="14 16">AF14-6AC</strain>
        <strain evidence="13 17">AF16-14</strain>
        <strain evidence="15 18">OF03-11</strain>
    </source>
</reference>
<dbReference type="Pfam" id="PF00365">
    <property type="entry name" value="PFK"/>
    <property type="match status" value="1"/>
</dbReference>
<protein>
    <submittedName>
        <fullName evidence="13">ATP-dependent 6-phosphofructokinase</fullName>
        <ecNumber evidence="13">2.7.1.11</ecNumber>
    </submittedName>
</protein>
<dbReference type="EMBL" id="QRYC01000003">
    <property type="protein sequence ID" value="RGU58064.1"/>
    <property type="molecule type" value="Genomic_DNA"/>
</dbReference>
<dbReference type="EMBL" id="QSCO01000002">
    <property type="protein sequence ID" value="RGY09561.1"/>
    <property type="molecule type" value="Genomic_DNA"/>
</dbReference>
<evidence type="ECO:0000256" key="8">
    <source>
        <dbReference type="ARBA" id="ARBA00023152"/>
    </source>
</evidence>
<dbReference type="OMA" id="DYCIGFS"/>
<dbReference type="InterPro" id="IPR000023">
    <property type="entry name" value="Phosphofructokinase_dom"/>
</dbReference>
<dbReference type="EMBL" id="JAKNDN010000003">
    <property type="protein sequence ID" value="MCG4958645.1"/>
    <property type="molecule type" value="Genomic_DNA"/>
</dbReference>
<evidence type="ECO:0000313" key="15">
    <source>
        <dbReference type="EMBL" id="RGY09561.1"/>
    </source>
</evidence>
<comment type="cofactor">
    <cofactor evidence="1">
        <name>Mg(2+)</name>
        <dbReference type="ChEBI" id="CHEBI:18420"/>
    </cofactor>
</comment>
<keyword evidence="5" id="KW-0479">Metal-binding</keyword>
<evidence type="ECO:0000256" key="2">
    <source>
        <dbReference type="ARBA" id="ARBA00004679"/>
    </source>
</evidence>
<dbReference type="SUPFAM" id="SSF53784">
    <property type="entry name" value="Phosphofructokinase"/>
    <property type="match status" value="1"/>
</dbReference>
<dbReference type="GO" id="GO:0030388">
    <property type="term" value="P:fructose 1,6-bisphosphate metabolic process"/>
    <property type="evidence" value="ECO:0007669"/>
    <property type="project" value="TreeGrafter"/>
</dbReference>